<dbReference type="Proteomes" id="UP000326179">
    <property type="component" value="Chromosome"/>
</dbReference>
<evidence type="ECO:0000313" key="3">
    <source>
        <dbReference type="EMBL" id="QFZ72914.1"/>
    </source>
</evidence>
<dbReference type="InterPro" id="IPR008927">
    <property type="entry name" value="6-PGluconate_DH-like_C_sf"/>
</dbReference>
<evidence type="ECO:0000313" key="4">
    <source>
        <dbReference type="Proteomes" id="UP000326179"/>
    </source>
</evidence>
<gene>
    <name evidence="3" type="ORF">GFH48_06205</name>
</gene>
<feature type="region of interest" description="Disordered" evidence="1">
    <location>
        <begin position="68"/>
        <end position="119"/>
    </location>
</feature>
<dbReference type="GO" id="GO:0006072">
    <property type="term" value="P:glycerol-3-phosphate metabolic process"/>
    <property type="evidence" value="ECO:0007669"/>
    <property type="project" value="InterPro"/>
</dbReference>
<feature type="domain" description="Glycerol-3-phosphate dehydrogenase NAD-dependent C-terminal" evidence="2">
    <location>
        <begin position="111"/>
        <end position="158"/>
    </location>
</feature>
<feature type="region of interest" description="Disordered" evidence="1">
    <location>
        <begin position="1"/>
        <end position="42"/>
    </location>
</feature>
<feature type="compositionally biased region" description="Basic residues" evidence="1">
    <location>
        <begin position="72"/>
        <end position="84"/>
    </location>
</feature>
<dbReference type="EMBL" id="CP045643">
    <property type="protein sequence ID" value="QFZ72914.1"/>
    <property type="molecule type" value="Genomic_DNA"/>
</dbReference>
<dbReference type="RefSeq" id="WP_153287280.1">
    <property type="nucleotide sequence ID" value="NZ_CP045643.1"/>
</dbReference>
<proteinExistence type="predicted"/>
<dbReference type="AlphaFoldDB" id="A0A5Q0L7Z7"/>
<sequence length="174" mass="18829">MGPPAGHRGGIRTSRGRDRRRTRLLTTDRLPAPARPFSPTEHCHQTHAASLFYDGAVLVGDGWHHETPVRARQTHGRTSVHQRSKPGTNGFRKDGSDGVCRAEGTDDRRQSARATNQTAEGVKSCRAIVHLARKHGVEMPITEVVTAVIGGTATVKDAAAALMSRSPKPELYDA</sequence>
<evidence type="ECO:0000259" key="2">
    <source>
        <dbReference type="Pfam" id="PF07479"/>
    </source>
</evidence>
<dbReference type="KEGG" id="sfy:GFH48_06205"/>
<organism evidence="3 4">
    <name type="scientific">Streptomyces fagopyri</name>
    <dbReference type="NCBI Taxonomy" id="2662397"/>
    <lineage>
        <taxon>Bacteria</taxon>
        <taxon>Bacillati</taxon>
        <taxon>Actinomycetota</taxon>
        <taxon>Actinomycetes</taxon>
        <taxon>Kitasatosporales</taxon>
        <taxon>Streptomycetaceae</taxon>
        <taxon>Streptomyces</taxon>
    </lineage>
</organism>
<dbReference type="SUPFAM" id="SSF48179">
    <property type="entry name" value="6-phosphogluconate dehydrogenase C-terminal domain-like"/>
    <property type="match status" value="1"/>
</dbReference>
<dbReference type="InterPro" id="IPR013328">
    <property type="entry name" value="6PGD_dom2"/>
</dbReference>
<dbReference type="Gene3D" id="1.10.1040.10">
    <property type="entry name" value="N-(1-d-carboxylethyl)-l-norvaline Dehydrogenase, domain 2"/>
    <property type="match status" value="1"/>
</dbReference>
<protein>
    <recommendedName>
        <fullName evidence="2">Glycerol-3-phosphate dehydrogenase NAD-dependent C-terminal domain-containing protein</fullName>
    </recommendedName>
</protein>
<reference evidence="3 4" key="1">
    <citation type="submission" date="2019-10" db="EMBL/GenBank/DDBJ databases">
        <title>A novel species.</title>
        <authorList>
            <person name="Gao J."/>
        </authorList>
    </citation>
    <scope>NUCLEOTIDE SEQUENCE [LARGE SCALE GENOMIC DNA]</scope>
    <source>
        <strain evidence="3 4">QMT-28</strain>
    </source>
</reference>
<name>A0A5Q0L7Z7_9ACTN</name>
<accession>A0A5Q0L7Z7</accession>
<evidence type="ECO:0000256" key="1">
    <source>
        <dbReference type="SAM" id="MobiDB-lite"/>
    </source>
</evidence>
<dbReference type="InterPro" id="IPR006109">
    <property type="entry name" value="G3P_DH_NAD-dep_C"/>
</dbReference>
<dbReference type="Pfam" id="PF07479">
    <property type="entry name" value="NAD_Gly3P_dh_C"/>
    <property type="match status" value="1"/>
</dbReference>
<keyword evidence="4" id="KW-1185">Reference proteome</keyword>
<dbReference type="GO" id="GO:0005975">
    <property type="term" value="P:carbohydrate metabolic process"/>
    <property type="evidence" value="ECO:0007669"/>
    <property type="project" value="InterPro"/>
</dbReference>